<dbReference type="Pfam" id="PF00400">
    <property type="entry name" value="WD40"/>
    <property type="match status" value="3"/>
</dbReference>
<proteinExistence type="inferred from homology"/>
<evidence type="ECO:0000313" key="9">
    <source>
        <dbReference type="Proteomes" id="UP001430848"/>
    </source>
</evidence>
<dbReference type="SMART" id="SM00320">
    <property type="entry name" value="WD40"/>
    <property type="match status" value="4"/>
</dbReference>
<dbReference type="PROSITE" id="PS50082">
    <property type="entry name" value="WD_REPEATS_2"/>
    <property type="match status" value="1"/>
</dbReference>
<evidence type="ECO:0000256" key="5">
    <source>
        <dbReference type="ARBA" id="ARBA00038682"/>
    </source>
</evidence>
<keyword evidence="2" id="KW-0677">Repeat</keyword>
<evidence type="ECO:0000256" key="4">
    <source>
        <dbReference type="ARBA" id="ARBA00038107"/>
    </source>
</evidence>
<sequence length="557" mass="60261">MTDVSLITALSVLPPPPRYPTQAAYNAAVGAGHIPPMIETNNILSNPEDHFLVGEGTYVLKEDLHLATPPPHPSEAPIINPNPLATNPQPATAGTSVSLINLDARPSPLHYRGVTATGLGQSSIQEHPHEDNSRDPTISGSEGRANSSDAPLSLGSAPAFGEGTALLVAPNSKDANKRKKPKNNMTKSNSSFISRVIVNEGLSKKMQERPADGVFAFANINRAFQWLDMSAPNKAEYLTKGVINGTPVSQIKWIPGSETLFLASHMDGSLVVYDKEKEDAIFSSEQENGEVEATNGTNGVHTSRNGIQVQKSVNSKNQKFNPVAAWKLSNQRINAFAFSPDNRRLAVVSEDGSLRIIDYLKEELLDHFHSYYGGLISVCWSPDGKYVLTGGQDDLISIWHVPESVLIARCQGHHSWVTSVAFDPWRCDDKNYRFGSVGEDRRLCLWDFSVGMLHRPRAGTGAGAASVRQRGSIASRLTTSQLTRAETQGTSASRVRSNSAITANGDGEDDFRGPHAVEPRANTAILPPVLTKVVDADPLCWLEFTEEAIVTSCKSGK</sequence>
<comment type="subunit">
    <text evidence="5">Interacts with creB.</text>
</comment>
<dbReference type="SUPFAM" id="SSF50978">
    <property type="entry name" value="WD40 repeat-like"/>
    <property type="match status" value="1"/>
</dbReference>
<organism evidence="8 9">
    <name type="scientific">Diaporthe eres</name>
    <name type="common">Phomopsis oblonga</name>
    <dbReference type="NCBI Taxonomy" id="83184"/>
    <lineage>
        <taxon>Eukaryota</taxon>
        <taxon>Fungi</taxon>
        <taxon>Dikarya</taxon>
        <taxon>Ascomycota</taxon>
        <taxon>Pezizomycotina</taxon>
        <taxon>Sordariomycetes</taxon>
        <taxon>Sordariomycetidae</taxon>
        <taxon>Diaporthales</taxon>
        <taxon>Diaporthaceae</taxon>
        <taxon>Diaporthe</taxon>
        <taxon>Diaporthe eres species complex</taxon>
    </lineage>
</organism>
<dbReference type="Gene3D" id="2.130.10.10">
    <property type="entry name" value="YVTN repeat-like/Quinoprotein amine dehydrogenase"/>
    <property type="match status" value="1"/>
</dbReference>
<dbReference type="PANTHER" id="PTHR14107:SF16">
    <property type="entry name" value="AT02583P"/>
    <property type="match status" value="1"/>
</dbReference>
<comment type="similarity">
    <text evidence="4">Belongs to the WD repeat creC family.</text>
</comment>
<evidence type="ECO:0000256" key="7">
    <source>
        <dbReference type="SAM" id="MobiDB-lite"/>
    </source>
</evidence>
<evidence type="ECO:0008006" key="10">
    <source>
        <dbReference type="Google" id="ProtNLM"/>
    </source>
</evidence>
<feature type="repeat" description="WD" evidence="6">
    <location>
        <begin position="368"/>
        <end position="409"/>
    </location>
</feature>
<dbReference type="PROSITE" id="PS50294">
    <property type="entry name" value="WD_REPEATS_REGION"/>
    <property type="match status" value="1"/>
</dbReference>
<evidence type="ECO:0000256" key="6">
    <source>
        <dbReference type="PROSITE-ProRule" id="PRU00221"/>
    </source>
</evidence>
<feature type="region of interest" description="Disordered" evidence="7">
    <location>
        <begin position="480"/>
        <end position="515"/>
    </location>
</feature>
<name>A0ABR1PIK6_DIAER</name>
<protein>
    <recommendedName>
        <fullName evidence="10">Catabolite repression protein creC</fullName>
    </recommendedName>
</protein>
<dbReference type="EMBL" id="JAKNSF020000008">
    <property type="protein sequence ID" value="KAK7737223.1"/>
    <property type="molecule type" value="Genomic_DNA"/>
</dbReference>
<evidence type="ECO:0000313" key="8">
    <source>
        <dbReference type="EMBL" id="KAK7737223.1"/>
    </source>
</evidence>
<dbReference type="Proteomes" id="UP001430848">
    <property type="component" value="Unassembled WGS sequence"/>
</dbReference>
<comment type="caution">
    <text evidence="8">The sequence shown here is derived from an EMBL/GenBank/DDBJ whole genome shotgun (WGS) entry which is preliminary data.</text>
</comment>
<dbReference type="InterPro" id="IPR036322">
    <property type="entry name" value="WD40_repeat_dom_sf"/>
</dbReference>
<feature type="region of interest" description="Disordered" evidence="7">
    <location>
        <begin position="120"/>
        <end position="190"/>
    </location>
</feature>
<dbReference type="InterPro" id="IPR051362">
    <property type="entry name" value="WD_repeat_creC_regulators"/>
</dbReference>
<keyword evidence="1 6" id="KW-0853">WD repeat</keyword>
<feature type="compositionally biased region" description="Polar residues" evidence="7">
    <location>
        <begin position="135"/>
        <end position="150"/>
    </location>
</feature>
<feature type="compositionally biased region" description="Polar residues" evidence="7">
    <location>
        <begin position="480"/>
        <end position="502"/>
    </location>
</feature>
<gene>
    <name evidence="8" type="ORF">SLS63_003014</name>
</gene>
<accession>A0ABR1PIK6</accession>
<evidence type="ECO:0000256" key="1">
    <source>
        <dbReference type="ARBA" id="ARBA00022574"/>
    </source>
</evidence>
<dbReference type="InterPro" id="IPR001680">
    <property type="entry name" value="WD40_rpt"/>
</dbReference>
<evidence type="ECO:0000256" key="3">
    <source>
        <dbReference type="ARBA" id="ARBA00037241"/>
    </source>
</evidence>
<keyword evidence="9" id="KW-1185">Reference proteome</keyword>
<dbReference type="InterPro" id="IPR015943">
    <property type="entry name" value="WD40/YVTN_repeat-like_dom_sf"/>
</dbReference>
<evidence type="ECO:0000256" key="2">
    <source>
        <dbReference type="ARBA" id="ARBA00022737"/>
    </source>
</evidence>
<dbReference type="PANTHER" id="PTHR14107">
    <property type="entry name" value="WD REPEAT PROTEIN"/>
    <property type="match status" value="1"/>
</dbReference>
<comment type="function">
    <text evidence="3">Component of the regulatory network controlling carbon source utilization through ubiquitination and deubiquitination involving creA, creB, creC, creD and acrB. Required to prevent the proteolysis of the CreB deubiquitinating enzyme in the absence of carbon catabolite repression. CreB deubiquitinating enzyme stabilized in a complex with the CreC leads to the expression of genes such as those in the proline and quinate pathways.</text>
</comment>
<reference evidence="8 9" key="1">
    <citation type="submission" date="2024-02" db="EMBL/GenBank/DDBJ databases">
        <title>De novo assembly and annotation of 12 fungi associated with fruit tree decline syndrome in Ontario, Canada.</title>
        <authorList>
            <person name="Sulman M."/>
            <person name="Ellouze W."/>
            <person name="Ilyukhin E."/>
        </authorList>
    </citation>
    <scope>NUCLEOTIDE SEQUENCE [LARGE SCALE GENOMIC DNA]</scope>
    <source>
        <strain evidence="8 9">M169</strain>
    </source>
</reference>